<dbReference type="InterPro" id="IPR051702">
    <property type="entry name" value="SH3_domain_YSC84-like"/>
</dbReference>
<sequence length="545" mass="58188">MSDSAPPPPKRKNYTSWTYTTTTPDPSQQTWKEKIKSKGSVWGKSALDKGVAISDNLGGKVNNFAEQRLGTEAFWPVTGDFIKEMDKCARILRAFTVDGLVTETKEEEDASGGKKKKKVIRKIPPAVIAKAKGLAIFTSMRSGIAPFGGAGGAGLVVAKLPDGSWSPPASITPNNLSTGFLIGVDVYDCVLVINTAKALESFRTHKATIGAELAVAAGPYGAGAAVEAGLEKAPLFSYVRSRGMYAGVELVAQVFVERFEENEAMYHWPGVKAGDILSGKVKMPIEASGLMKALADAESGRAQKEKGDALDIVIPEGASQLELNDGEVLKLPPTPDQTDGHEYESDPETERIRRASRPGSHNPSMSDLGNIHAPVPTRPPPLPSRHPNRPSLTHQPSSTSHYSASPPPSAPPLPPRSNVNSAQPSRATSPHIPAAASSAPEDLPTYAEVEVTPEGGVNAKPYPKDEKDAQKLGLAKDAVGEGGEPMSPAEQKEWEQFMAEHEENQRATEVEKAAPVTGVAKEADVLAQRLDVQHLDKENESESLR</sequence>
<dbReference type="STRING" id="1295533.A0A1E3I049"/>
<evidence type="ECO:0000313" key="4">
    <source>
        <dbReference type="Proteomes" id="UP000094065"/>
    </source>
</evidence>
<gene>
    <name evidence="3" type="ORF">L202_02270</name>
</gene>
<feature type="compositionally biased region" description="Pro residues" evidence="1">
    <location>
        <begin position="405"/>
        <end position="415"/>
    </location>
</feature>
<dbReference type="Pfam" id="PF04366">
    <property type="entry name" value="Ysc84"/>
    <property type="match status" value="1"/>
</dbReference>
<reference evidence="3 4" key="1">
    <citation type="submission" date="2016-06" db="EMBL/GenBank/DDBJ databases">
        <title>Evolution of pathogenesis and genome organization in the Tremellales.</title>
        <authorList>
            <person name="Cuomo C."/>
            <person name="Litvintseva A."/>
            <person name="Heitman J."/>
            <person name="Chen Y."/>
            <person name="Sun S."/>
            <person name="Springer D."/>
            <person name="Dromer F."/>
            <person name="Young S."/>
            <person name="Zeng Q."/>
            <person name="Chapman S."/>
            <person name="Gujja S."/>
            <person name="Saif S."/>
            <person name="Birren B."/>
        </authorList>
    </citation>
    <scope>NUCLEOTIDE SEQUENCE [LARGE SCALE GENOMIC DNA]</scope>
    <source>
        <strain evidence="3 4">CBS 6039</strain>
    </source>
</reference>
<dbReference type="EMBL" id="AWGJ01000003">
    <property type="protein sequence ID" value="ODN81927.1"/>
    <property type="molecule type" value="Genomic_DNA"/>
</dbReference>
<name>A0A1E3I049_9TREE</name>
<feature type="compositionally biased region" description="Basic and acidic residues" evidence="1">
    <location>
        <begin position="338"/>
        <end position="353"/>
    </location>
</feature>
<feature type="region of interest" description="Disordered" evidence="1">
    <location>
        <begin position="1"/>
        <end position="32"/>
    </location>
</feature>
<feature type="region of interest" description="Disordered" evidence="1">
    <location>
        <begin position="323"/>
        <end position="488"/>
    </location>
</feature>
<proteinExistence type="predicted"/>
<dbReference type="OrthoDB" id="10255128at2759"/>
<dbReference type="RefSeq" id="XP_018996246.1">
    <property type="nucleotide sequence ID" value="XM_019135843.1"/>
</dbReference>
<organism evidence="3 4">
    <name type="scientific">Cryptococcus amylolentus CBS 6039</name>
    <dbReference type="NCBI Taxonomy" id="1295533"/>
    <lineage>
        <taxon>Eukaryota</taxon>
        <taxon>Fungi</taxon>
        <taxon>Dikarya</taxon>
        <taxon>Basidiomycota</taxon>
        <taxon>Agaricomycotina</taxon>
        <taxon>Tremellomycetes</taxon>
        <taxon>Tremellales</taxon>
        <taxon>Cryptococcaceae</taxon>
        <taxon>Cryptococcus</taxon>
    </lineage>
</organism>
<accession>A0A1E3I049</accession>
<dbReference type="PANTHER" id="PTHR15629">
    <property type="entry name" value="SH3YL1 PROTEIN"/>
    <property type="match status" value="1"/>
</dbReference>
<dbReference type="GO" id="GO:0035091">
    <property type="term" value="F:phosphatidylinositol binding"/>
    <property type="evidence" value="ECO:0007669"/>
    <property type="project" value="TreeGrafter"/>
</dbReference>
<dbReference type="CDD" id="cd11524">
    <property type="entry name" value="SYLF"/>
    <property type="match status" value="1"/>
</dbReference>
<evidence type="ECO:0000256" key="1">
    <source>
        <dbReference type="SAM" id="MobiDB-lite"/>
    </source>
</evidence>
<feature type="compositionally biased region" description="Low complexity" evidence="1">
    <location>
        <begin position="427"/>
        <end position="440"/>
    </location>
</feature>
<feature type="compositionally biased region" description="Low complexity" evidence="1">
    <location>
        <begin position="14"/>
        <end position="30"/>
    </location>
</feature>
<keyword evidence="4" id="KW-1185">Reference proteome</keyword>
<dbReference type="GeneID" id="30153579"/>
<dbReference type="AlphaFoldDB" id="A0A1E3I049"/>
<comment type="caution">
    <text evidence="3">The sequence shown here is derived from an EMBL/GenBank/DDBJ whole genome shotgun (WGS) entry which is preliminary data.</text>
</comment>
<evidence type="ECO:0000313" key="3">
    <source>
        <dbReference type="EMBL" id="ODN81927.1"/>
    </source>
</evidence>
<dbReference type="Proteomes" id="UP000094065">
    <property type="component" value="Unassembled WGS sequence"/>
</dbReference>
<protein>
    <recommendedName>
        <fullName evidence="2">Ysc84 actin-binding domain-containing protein</fullName>
    </recommendedName>
</protein>
<evidence type="ECO:0000259" key="2">
    <source>
        <dbReference type="Pfam" id="PF04366"/>
    </source>
</evidence>
<dbReference type="InterPro" id="IPR007461">
    <property type="entry name" value="Ysc84_actin-binding"/>
</dbReference>
<dbReference type="PANTHER" id="PTHR15629:SF40">
    <property type="entry name" value="YSC84 ACTIN-BINDING DOMAIN-CONTAINING PROTEIN"/>
    <property type="match status" value="1"/>
</dbReference>
<feature type="domain" description="Ysc84 actin-binding" evidence="2">
    <location>
        <begin position="175"/>
        <end position="296"/>
    </location>
</feature>